<dbReference type="PANTHER" id="PTHR10662">
    <property type="entry name" value="NUCLEAR RNA EXPORT FACTOR"/>
    <property type="match status" value="1"/>
</dbReference>
<dbReference type="PANTHER" id="PTHR10662:SF22">
    <property type="entry name" value="NUCLEAR RNA EXPORT FACTOR 1"/>
    <property type="match status" value="1"/>
</dbReference>
<evidence type="ECO:0000256" key="4">
    <source>
        <dbReference type="ARBA" id="ARBA00022614"/>
    </source>
</evidence>
<organism evidence="11 12">
    <name type="scientific">Callosobruchus maculatus</name>
    <name type="common">Southern cowpea weevil</name>
    <name type="synonym">Pulse bruchid</name>
    <dbReference type="NCBI Taxonomy" id="64391"/>
    <lineage>
        <taxon>Eukaryota</taxon>
        <taxon>Metazoa</taxon>
        <taxon>Ecdysozoa</taxon>
        <taxon>Arthropoda</taxon>
        <taxon>Hexapoda</taxon>
        <taxon>Insecta</taxon>
        <taxon>Pterygota</taxon>
        <taxon>Neoptera</taxon>
        <taxon>Endopterygota</taxon>
        <taxon>Coleoptera</taxon>
        <taxon>Polyphaga</taxon>
        <taxon>Cucujiformia</taxon>
        <taxon>Chrysomeloidea</taxon>
        <taxon>Chrysomelidae</taxon>
        <taxon>Bruchinae</taxon>
        <taxon>Bruchini</taxon>
        <taxon>Callosobruchus</taxon>
    </lineage>
</organism>
<keyword evidence="5" id="KW-0677">Repeat</keyword>
<dbReference type="GO" id="GO:0005634">
    <property type="term" value="C:nucleus"/>
    <property type="evidence" value="ECO:0007669"/>
    <property type="project" value="UniProtKB-SubCell"/>
</dbReference>
<evidence type="ECO:0000256" key="8">
    <source>
        <dbReference type="SAM" id="MobiDB-lite"/>
    </source>
</evidence>
<dbReference type="EMBL" id="CAACVG010007462">
    <property type="protein sequence ID" value="VEN45556.1"/>
    <property type="molecule type" value="Genomic_DNA"/>
</dbReference>
<accession>A0A653CCV9</accession>
<keyword evidence="3" id="KW-0813">Transport</keyword>
<dbReference type="Pfam" id="PF24048">
    <property type="entry name" value="LRR_NXF1-5"/>
    <property type="match status" value="1"/>
</dbReference>
<keyword evidence="4" id="KW-0433">Leucine-rich repeat</keyword>
<dbReference type="Gene3D" id="3.80.10.10">
    <property type="entry name" value="Ribonuclease Inhibitor"/>
    <property type="match status" value="1"/>
</dbReference>
<dbReference type="PROSITE" id="PS51281">
    <property type="entry name" value="TAP_C"/>
    <property type="match status" value="1"/>
</dbReference>
<dbReference type="Gene3D" id="1.10.8.10">
    <property type="entry name" value="DNA helicase RuvA subunit, C-terminal domain"/>
    <property type="match status" value="1"/>
</dbReference>
<dbReference type="Gene3D" id="3.10.450.50">
    <property type="match status" value="1"/>
</dbReference>
<evidence type="ECO:0000256" key="6">
    <source>
        <dbReference type="ARBA" id="ARBA00022816"/>
    </source>
</evidence>
<comment type="subcellular location">
    <subcellularLocation>
        <location evidence="1">Nucleus</location>
    </subcellularLocation>
</comment>
<dbReference type="InterPro" id="IPR018222">
    <property type="entry name" value="Nuclear_transport_factor_2_euk"/>
</dbReference>
<evidence type="ECO:0000259" key="10">
    <source>
        <dbReference type="PROSITE" id="PS51281"/>
    </source>
</evidence>
<evidence type="ECO:0000256" key="3">
    <source>
        <dbReference type="ARBA" id="ARBA00022448"/>
    </source>
</evidence>
<dbReference type="InterPro" id="IPR002075">
    <property type="entry name" value="NTF2_dom"/>
</dbReference>
<dbReference type="InterPro" id="IPR032710">
    <property type="entry name" value="NTF2-like_dom_sf"/>
</dbReference>
<dbReference type="Pfam" id="PF03943">
    <property type="entry name" value="TAP_C"/>
    <property type="match status" value="1"/>
</dbReference>
<dbReference type="GO" id="GO:0016973">
    <property type="term" value="P:poly(A)+ mRNA export from nucleus"/>
    <property type="evidence" value="ECO:0007669"/>
    <property type="project" value="TreeGrafter"/>
</dbReference>
<dbReference type="AlphaFoldDB" id="A0A653CCV9"/>
<dbReference type="GO" id="GO:0003723">
    <property type="term" value="F:RNA binding"/>
    <property type="evidence" value="ECO:0007669"/>
    <property type="project" value="TreeGrafter"/>
</dbReference>
<reference evidence="11 12" key="1">
    <citation type="submission" date="2019-01" db="EMBL/GenBank/DDBJ databases">
        <authorList>
            <person name="Sayadi A."/>
        </authorList>
    </citation>
    <scope>NUCLEOTIDE SEQUENCE [LARGE SCALE GENOMIC DNA]</scope>
</reference>
<dbReference type="InterPro" id="IPR030217">
    <property type="entry name" value="NXF_fam"/>
</dbReference>
<keyword evidence="12" id="KW-1185">Reference proteome</keyword>
<feature type="domain" description="NTF2" evidence="9">
    <location>
        <begin position="316"/>
        <end position="449"/>
    </location>
</feature>
<feature type="domain" description="TAP-C" evidence="10">
    <location>
        <begin position="479"/>
        <end position="534"/>
    </location>
</feature>
<dbReference type="PROSITE" id="PS50177">
    <property type="entry name" value="NTF2_DOMAIN"/>
    <property type="match status" value="1"/>
</dbReference>
<comment type="similarity">
    <text evidence="2">Belongs to the NXF family.</text>
</comment>
<evidence type="ECO:0000256" key="5">
    <source>
        <dbReference type="ARBA" id="ARBA00022737"/>
    </source>
</evidence>
<evidence type="ECO:0000313" key="12">
    <source>
        <dbReference type="Proteomes" id="UP000410492"/>
    </source>
</evidence>
<name>A0A653CCV9_CALMS</name>
<protein>
    <submittedName>
        <fullName evidence="11">Uncharacterized protein</fullName>
    </submittedName>
</protein>
<dbReference type="Proteomes" id="UP000410492">
    <property type="component" value="Unassembled WGS sequence"/>
</dbReference>
<keyword evidence="6" id="KW-0509">mRNA transport</keyword>
<evidence type="ECO:0000256" key="2">
    <source>
        <dbReference type="ARBA" id="ARBA00009285"/>
    </source>
</evidence>
<dbReference type="SUPFAM" id="SSF46934">
    <property type="entry name" value="UBA-like"/>
    <property type="match status" value="1"/>
</dbReference>
<proteinExistence type="inferred from homology"/>
<dbReference type="SMART" id="SM00804">
    <property type="entry name" value="TAP_C"/>
    <property type="match status" value="1"/>
</dbReference>
<sequence length="790" mass="89709">MDDTRYKALSEIKKLNKKKGIVAPWQMAPLKGISFKLSRDKADEKLVSQLQNECDNVKYYHLIKITQIGPYDRLYILKSILDFVYPSELIPCHYFQCATEVRFLARRCTEALLKIVNNNFLIPHYPTNSSGVGTEATFEAAIVCNFCAASLVEINRSENILEVLKARFDSETGVLDLSNFAADKRLIEYCPLFQPRMLLYIMYLSNKLTYVKTINLKNNCIKHITCLDVLKYTKVETIDLTYNQIKNIEDIKGIADAGCLRNLKLEHNPLCSNYENYNYVIDVKTLIPNLETLDDVDVTTPSFKKNFVCSPDGQGLAQQFLTHFFTIYDSGNREDLEDFYENNAFFSVNVHVIPFQKNSYSVRLSHYGLKHPFTVQSSEEIMKVFKSFPRTQHDIYTFVCDLLIYTPQYAVLTVGGIFKELNQILGFSRTFVLIYYKGSYTIANDQMSVFNATDYQLEWSFSFPSKVEYFGNPLPYYPEQYEAVGELTQKLCRMNVEYSKVLLEYCDYDVSKALYLFSELYQKNLLPDKAFQQQKGQKDDDDKKKAKYTFFSSILEKSLEDPSKASVKTLWSAVRTSRLQRCEDKVPNAPTNIIKIPRSTKPSNLDRYSPTLDDDEDDDSNVAASSTSHITNQTIHHVLNHINSNATVSCDASSDSQAVGMPSIQPVASRIKISVRGDLFSTQSRDPYGISQRIQEIVNAKASPLSNLNNTCSISKCAEEITSSKSVNSDIQSLTVGDQPILQAGSTSTVPPNMIVNLALTLPSRAMMYQRLTITQIELLKLVLPSVIPP</sequence>
<evidence type="ECO:0000259" key="9">
    <source>
        <dbReference type="PROSITE" id="PS50177"/>
    </source>
</evidence>
<dbReference type="SUPFAM" id="SSF54427">
    <property type="entry name" value="NTF2-like"/>
    <property type="match status" value="1"/>
</dbReference>
<dbReference type="InterPro" id="IPR057125">
    <property type="entry name" value="NXF1/2/3/5-like_LRR"/>
</dbReference>
<dbReference type="InterPro" id="IPR032675">
    <property type="entry name" value="LRR_dom_sf"/>
</dbReference>
<evidence type="ECO:0000256" key="7">
    <source>
        <dbReference type="ARBA" id="ARBA00023242"/>
    </source>
</evidence>
<keyword evidence="7" id="KW-0539">Nucleus</keyword>
<dbReference type="SUPFAM" id="SSF52058">
    <property type="entry name" value="L domain-like"/>
    <property type="match status" value="1"/>
</dbReference>
<dbReference type="Pfam" id="PF22602">
    <property type="entry name" value="NXF_NTF2"/>
    <property type="match status" value="1"/>
</dbReference>
<dbReference type="InterPro" id="IPR009060">
    <property type="entry name" value="UBA-like_sf"/>
</dbReference>
<evidence type="ECO:0000313" key="11">
    <source>
        <dbReference type="EMBL" id="VEN45556.1"/>
    </source>
</evidence>
<feature type="region of interest" description="Disordered" evidence="8">
    <location>
        <begin position="592"/>
        <end position="624"/>
    </location>
</feature>
<dbReference type="OrthoDB" id="25872at2759"/>
<dbReference type="InterPro" id="IPR005637">
    <property type="entry name" value="TAP_C_dom"/>
</dbReference>
<evidence type="ECO:0000256" key="1">
    <source>
        <dbReference type="ARBA" id="ARBA00004123"/>
    </source>
</evidence>
<gene>
    <name evidence="11" type="ORF">CALMAC_LOCUS7971</name>
</gene>